<protein>
    <submittedName>
        <fullName evidence="2">Uncharacterized protein</fullName>
    </submittedName>
</protein>
<keyword evidence="3" id="KW-1185">Reference proteome</keyword>
<organism evidence="2 3">
    <name type="scientific">Euroglyphus maynei</name>
    <name type="common">Mayne's house dust mite</name>
    <dbReference type="NCBI Taxonomy" id="6958"/>
    <lineage>
        <taxon>Eukaryota</taxon>
        <taxon>Metazoa</taxon>
        <taxon>Ecdysozoa</taxon>
        <taxon>Arthropoda</taxon>
        <taxon>Chelicerata</taxon>
        <taxon>Arachnida</taxon>
        <taxon>Acari</taxon>
        <taxon>Acariformes</taxon>
        <taxon>Sarcoptiformes</taxon>
        <taxon>Astigmata</taxon>
        <taxon>Psoroptidia</taxon>
        <taxon>Analgoidea</taxon>
        <taxon>Pyroglyphidae</taxon>
        <taxon>Pyroglyphinae</taxon>
        <taxon>Euroglyphus</taxon>
    </lineage>
</organism>
<proteinExistence type="predicted"/>
<sequence>MEKLYKCNAYNELKSNKARIDYLLTNVIDYDQAKSVIKSSIDNVRRKNGKNLVMAKNCKIEADFYLQQVSLGNLDDKCKNLASALKYYTRDSISVILMLLLFCSHISGSIIHAHIGRCKNDSPSLCT</sequence>
<comment type="caution">
    <text evidence="2">The sequence shown here is derived from an EMBL/GenBank/DDBJ whole genome shotgun (WGS) entry which is preliminary data.</text>
</comment>
<reference evidence="2 3" key="1">
    <citation type="submission" date="2017-03" db="EMBL/GenBank/DDBJ databases">
        <title>Genome Survey of Euroglyphus maynei.</title>
        <authorList>
            <person name="Arlian L.G."/>
            <person name="Morgan M.S."/>
            <person name="Rider S.D."/>
        </authorList>
    </citation>
    <scope>NUCLEOTIDE SEQUENCE [LARGE SCALE GENOMIC DNA]</scope>
    <source>
        <strain evidence="2">Arlian Lab</strain>
        <tissue evidence="2">Whole body</tissue>
    </source>
</reference>
<keyword evidence="1" id="KW-0472">Membrane</keyword>
<feature type="transmembrane region" description="Helical" evidence="1">
    <location>
        <begin position="95"/>
        <end position="115"/>
    </location>
</feature>
<name>A0A1Y3B048_EURMA</name>
<gene>
    <name evidence="2" type="ORF">BLA29_005911</name>
</gene>
<keyword evidence="1" id="KW-1133">Transmembrane helix</keyword>
<evidence type="ECO:0000313" key="3">
    <source>
        <dbReference type="Proteomes" id="UP000194236"/>
    </source>
</evidence>
<dbReference type="AlphaFoldDB" id="A0A1Y3B048"/>
<evidence type="ECO:0000256" key="1">
    <source>
        <dbReference type="SAM" id="Phobius"/>
    </source>
</evidence>
<dbReference type="EMBL" id="MUJZ01048406">
    <property type="protein sequence ID" value="OTF74151.1"/>
    <property type="molecule type" value="Genomic_DNA"/>
</dbReference>
<keyword evidence="1" id="KW-0812">Transmembrane</keyword>
<accession>A0A1Y3B048</accession>
<evidence type="ECO:0000313" key="2">
    <source>
        <dbReference type="EMBL" id="OTF74151.1"/>
    </source>
</evidence>
<dbReference type="Proteomes" id="UP000194236">
    <property type="component" value="Unassembled WGS sequence"/>
</dbReference>